<organism evidence="2 3">
    <name type="scientific">Candidatus Niyogibacteria bacterium CG10_big_fil_rev_8_21_14_0_10_46_36</name>
    <dbReference type="NCBI Taxonomy" id="1974726"/>
    <lineage>
        <taxon>Bacteria</taxon>
        <taxon>Candidatus Niyogiibacteriota</taxon>
    </lineage>
</organism>
<evidence type="ECO:0000256" key="1">
    <source>
        <dbReference type="SAM" id="Phobius"/>
    </source>
</evidence>
<evidence type="ECO:0000313" key="3">
    <source>
        <dbReference type="Proteomes" id="UP000231503"/>
    </source>
</evidence>
<proteinExistence type="predicted"/>
<feature type="transmembrane region" description="Helical" evidence="1">
    <location>
        <begin position="44"/>
        <end position="63"/>
    </location>
</feature>
<keyword evidence="1" id="KW-1133">Transmembrane helix</keyword>
<reference evidence="3" key="1">
    <citation type="submission" date="2017-09" db="EMBL/GenBank/DDBJ databases">
        <title>Depth-based differentiation of microbial function through sediment-hosted aquifers and enrichment of novel symbionts in the deep terrestrial subsurface.</title>
        <authorList>
            <person name="Probst A.J."/>
            <person name="Ladd B."/>
            <person name="Jarett J.K."/>
            <person name="Geller-Mcgrath D.E."/>
            <person name="Sieber C.M.K."/>
            <person name="Emerson J.B."/>
            <person name="Anantharaman K."/>
            <person name="Thomas B.C."/>
            <person name="Malmstrom R."/>
            <person name="Stieglmeier M."/>
            <person name="Klingl A."/>
            <person name="Woyke T."/>
            <person name="Ryan C.M."/>
            <person name="Banfield J.F."/>
        </authorList>
    </citation>
    <scope>NUCLEOTIDE SEQUENCE [LARGE SCALE GENOMIC DNA]</scope>
</reference>
<feature type="transmembrane region" description="Helical" evidence="1">
    <location>
        <begin position="83"/>
        <end position="104"/>
    </location>
</feature>
<accession>A0A2H0TE74</accession>
<keyword evidence="1" id="KW-0472">Membrane</keyword>
<feature type="transmembrane region" description="Helical" evidence="1">
    <location>
        <begin position="111"/>
        <end position="128"/>
    </location>
</feature>
<comment type="caution">
    <text evidence="2">The sequence shown here is derived from an EMBL/GenBank/DDBJ whole genome shotgun (WGS) entry which is preliminary data.</text>
</comment>
<protein>
    <recommendedName>
        <fullName evidence="4">Doxx family protein</fullName>
    </recommendedName>
</protein>
<dbReference type="Proteomes" id="UP000231503">
    <property type="component" value="Unassembled WGS sequence"/>
</dbReference>
<evidence type="ECO:0000313" key="2">
    <source>
        <dbReference type="EMBL" id="PIR69264.1"/>
    </source>
</evidence>
<name>A0A2H0TE74_9BACT</name>
<feature type="transmembrane region" description="Helical" evidence="1">
    <location>
        <begin position="148"/>
        <end position="168"/>
    </location>
</feature>
<evidence type="ECO:0008006" key="4">
    <source>
        <dbReference type="Google" id="ProtNLM"/>
    </source>
</evidence>
<keyword evidence="1" id="KW-0812">Transmembrane</keyword>
<gene>
    <name evidence="2" type="ORF">COU47_04185</name>
</gene>
<dbReference type="AlphaFoldDB" id="A0A2H0TE74"/>
<sequence>MNKNTGAYAGVFIMIEVMAQSSFSKTLSRYDGAFVRFCKREYVHLLRIALFLVYFWFGFLKAIDLSPAHPLVQSLFERTIHFMPYDMFYVLFAIFEMVIGILFLMPKLERVALTLLALHLVTTVLPLFLLPETTWQGLFIPTLEGQYIIKNVLIIAAAIALAATLSPARKTKTQS</sequence>
<dbReference type="EMBL" id="PFCO01000009">
    <property type="protein sequence ID" value="PIR69264.1"/>
    <property type="molecule type" value="Genomic_DNA"/>
</dbReference>